<dbReference type="AlphaFoldDB" id="A0A9J6C5X4"/>
<gene>
    <name evidence="3" type="ORF">PVAND_007321</name>
</gene>
<dbReference type="GO" id="GO:0030036">
    <property type="term" value="P:actin cytoskeleton organization"/>
    <property type="evidence" value="ECO:0007669"/>
    <property type="project" value="TreeGrafter"/>
</dbReference>
<feature type="region of interest" description="Disordered" evidence="2">
    <location>
        <begin position="1"/>
        <end position="88"/>
    </location>
</feature>
<comment type="caution">
    <text evidence="3">The sequence shown here is derived from an EMBL/GenBank/DDBJ whole genome shotgun (WGS) entry which is preliminary data.</text>
</comment>
<feature type="region of interest" description="Disordered" evidence="2">
    <location>
        <begin position="906"/>
        <end position="971"/>
    </location>
</feature>
<feature type="compositionally biased region" description="Polar residues" evidence="2">
    <location>
        <begin position="955"/>
        <end position="971"/>
    </location>
</feature>
<dbReference type="Proteomes" id="UP001107558">
    <property type="component" value="Chromosome 2"/>
</dbReference>
<feature type="compositionally biased region" description="Polar residues" evidence="2">
    <location>
        <begin position="1"/>
        <end position="18"/>
    </location>
</feature>
<feature type="coiled-coil region" evidence="1">
    <location>
        <begin position="420"/>
        <end position="454"/>
    </location>
</feature>
<feature type="compositionally biased region" description="Polar residues" evidence="2">
    <location>
        <begin position="1071"/>
        <end position="1081"/>
    </location>
</feature>
<feature type="compositionally biased region" description="Low complexity" evidence="2">
    <location>
        <begin position="1116"/>
        <end position="1132"/>
    </location>
</feature>
<accession>A0A9J6C5X4</accession>
<feature type="compositionally biased region" description="Acidic residues" evidence="2">
    <location>
        <begin position="73"/>
        <end position="86"/>
    </location>
</feature>
<dbReference type="OrthoDB" id="5974715at2759"/>
<dbReference type="InterPro" id="IPR051747">
    <property type="entry name" value="Angiomotin-like"/>
</dbReference>
<feature type="compositionally biased region" description="Polar residues" evidence="2">
    <location>
        <begin position="175"/>
        <end position="186"/>
    </location>
</feature>
<feature type="region of interest" description="Disordered" evidence="2">
    <location>
        <begin position="1046"/>
        <end position="1170"/>
    </location>
</feature>
<feature type="compositionally biased region" description="Basic and acidic residues" evidence="2">
    <location>
        <begin position="931"/>
        <end position="954"/>
    </location>
</feature>
<protein>
    <submittedName>
        <fullName evidence="3">Uncharacterized protein</fullName>
    </submittedName>
</protein>
<evidence type="ECO:0000313" key="4">
    <source>
        <dbReference type="Proteomes" id="UP001107558"/>
    </source>
</evidence>
<keyword evidence="4" id="KW-1185">Reference proteome</keyword>
<evidence type="ECO:0000313" key="3">
    <source>
        <dbReference type="EMBL" id="KAG5677572.1"/>
    </source>
</evidence>
<feature type="compositionally biased region" description="Low complexity" evidence="2">
    <location>
        <begin position="25"/>
        <end position="37"/>
    </location>
</feature>
<reference evidence="3" key="1">
    <citation type="submission" date="2021-03" db="EMBL/GenBank/DDBJ databases">
        <title>Chromosome level genome of the anhydrobiotic midge Polypedilum vanderplanki.</title>
        <authorList>
            <person name="Yoshida Y."/>
            <person name="Kikawada T."/>
            <person name="Gusev O."/>
        </authorList>
    </citation>
    <scope>NUCLEOTIDE SEQUENCE</scope>
    <source>
        <strain evidence="3">NIAS01</strain>
        <tissue evidence="3">Whole body or cell culture</tissue>
    </source>
</reference>
<dbReference type="GO" id="GO:0031410">
    <property type="term" value="C:cytoplasmic vesicle"/>
    <property type="evidence" value="ECO:0007669"/>
    <property type="project" value="TreeGrafter"/>
</dbReference>
<keyword evidence="1" id="KW-0175">Coiled coil</keyword>
<evidence type="ECO:0000256" key="1">
    <source>
        <dbReference type="SAM" id="Coils"/>
    </source>
</evidence>
<name>A0A9J6C5X4_POLVA</name>
<evidence type="ECO:0000256" key="2">
    <source>
        <dbReference type="SAM" id="MobiDB-lite"/>
    </source>
</evidence>
<feature type="compositionally biased region" description="Polar residues" evidence="2">
    <location>
        <begin position="1140"/>
        <end position="1163"/>
    </location>
</feature>
<feature type="coiled-coil region" evidence="1">
    <location>
        <begin position="499"/>
        <end position="642"/>
    </location>
</feature>
<sequence length="1170" mass="131989">MSSNHGLRFSQFTSSSNVGKKIMSAAQQPQQQTPALPVRQRKSATPTNTNIPVLVRDQKTAPQEIVKNSNFSDTDDEQDYFEDETDVNLSKEERFVLLQPRAEPQGQENLSGNVTPVNDNQQLNIYEKVSSSQQQQQQPTATKVRYSSASTDATNTPPPRFTNRSVSVDLRSHNDNSGSQRNSLILQQQQQQHSNRNSMDHSNRSSLDVSQSSYSTLIIHDNNESNPGLIKHDLYFINSSPSPPNYNKKDKSSPRSLGNYAGHLSTNEGMTPITENEQQYLNQSYVLKHLAKEVKIPNVIDSTRDSGVSENNSSHHHQQHWSSENVSSGRSKSKSQPDLTKLSGDAESHESNNSTTNTLNFNDFEQLEVENTKLREQLNNCLMKVAKSQKLEQEVANIYRVHEELVQSCERRERLEKTARTRLQSDCRRFQELNRALREQVETLQQQLLIATTQQQQQLANTGRTQQDLLITQLIQQNKELVDANKRQYIEIQAQSATLEEQRVHINVLDSALKRLEEEVRQKQLYQKQLQTLISANERRDKLRLELENELSKDLNRTPTTEANLKWQLQEKNNQIMRLEAECSKFDQRNMEDERKLAMEGATGGQDTDRIISDAHTAQRKVNELQTRLKMVENRLAEKEKEDILRQIQEQKLYSANPAYNLLSNNDYTPSSSSIVSSTPTTPYYNATNYENLMPSANSSKTVSATSNSSFDALLAGAYSGLYHQQNYGPKLSSVPPNTGISPNTSCSSTNTMQHKHQEPSITSSSSASNYLNYDLDEQRKSIDDQLKKLDNQLLTKICCFPSNLLSKKPVLSEEMTVLTSSNNNSDAFLQNLAHMRNRETTPANSSNSGKNEEIVLLEKQGRSSQKLRGNNLAQISSTIGQNMNDISNIGNQSSESSKLPKILLPPRKDRQSSAPPSALPRPPKSLKPPKKIEYGRLSETDSNKSNSKSEYEMKTSSLKRNQSPVTSTGSKNFVDIKSELQMALNSTKNNPKNYGTIKSDTTNNITKIYYSNKPDFLSTKNYQRLPDSPSSDKRFMASGKKITFMRQSPQQQHQSREGSVSSGSNSRSSPNKIQPDNSTYQQLTQQQQRSRTRTPPKYLNLNPNIASGGKLNYISSSSNSSPTKPNLPSSSVLHHAFQTHAQSPDNWKQHQRANSGRSTSGENKYRIQF</sequence>
<feature type="compositionally biased region" description="Polar residues" evidence="2">
    <location>
        <begin position="139"/>
        <end position="155"/>
    </location>
</feature>
<feature type="compositionally biased region" description="Low complexity" evidence="2">
    <location>
        <begin position="1058"/>
        <end position="1070"/>
    </location>
</feature>
<proteinExistence type="predicted"/>
<dbReference type="PANTHER" id="PTHR14826">
    <property type="entry name" value="ANGIOMOTIN"/>
    <property type="match status" value="1"/>
</dbReference>
<dbReference type="GO" id="GO:0005923">
    <property type="term" value="C:bicellular tight junction"/>
    <property type="evidence" value="ECO:0007669"/>
    <property type="project" value="TreeGrafter"/>
</dbReference>
<dbReference type="GO" id="GO:0030334">
    <property type="term" value="P:regulation of cell migration"/>
    <property type="evidence" value="ECO:0007669"/>
    <property type="project" value="TreeGrafter"/>
</dbReference>
<dbReference type="EMBL" id="JADBJN010000002">
    <property type="protein sequence ID" value="KAG5677572.1"/>
    <property type="molecule type" value="Genomic_DNA"/>
</dbReference>
<feature type="region of interest" description="Disordered" evidence="2">
    <location>
        <begin position="128"/>
        <end position="209"/>
    </location>
</feature>
<feature type="region of interest" description="Disordered" evidence="2">
    <location>
        <begin position="733"/>
        <end position="768"/>
    </location>
</feature>
<feature type="region of interest" description="Disordered" evidence="2">
    <location>
        <begin position="241"/>
        <end position="269"/>
    </location>
</feature>
<dbReference type="GO" id="GO:0005886">
    <property type="term" value="C:plasma membrane"/>
    <property type="evidence" value="ECO:0007669"/>
    <property type="project" value="TreeGrafter"/>
</dbReference>
<dbReference type="PANTHER" id="PTHR14826:SF14">
    <property type="entry name" value="ANGIOMOTIN_C DOMAIN-CONTAINING PROTEIN"/>
    <property type="match status" value="1"/>
</dbReference>
<feature type="compositionally biased region" description="Polar residues" evidence="2">
    <location>
        <begin position="326"/>
        <end position="338"/>
    </location>
</feature>
<organism evidence="3 4">
    <name type="scientific">Polypedilum vanderplanki</name>
    <name type="common">Sleeping chironomid midge</name>
    <dbReference type="NCBI Taxonomy" id="319348"/>
    <lineage>
        <taxon>Eukaryota</taxon>
        <taxon>Metazoa</taxon>
        <taxon>Ecdysozoa</taxon>
        <taxon>Arthropoda</taxon>
        <taxon>Hexapoda</taxon>
        <taxon>Insecta</taxon>
        <taxon>Pterygota</taxon>
        <taxon>Neoptera</taxon>
        <taxon>Endopterygota</taxon>
        <taxon>Diptera</taxon>
        <taxon>Nematocera</taxon>
        <taxon>Chironomoidea</taxon>
        <taxon>Chironomidae</taxon>
        <taxon>Chironominae</taxon>
        <taxon>Polypedilum</taxon>
        <taxon>Polypedilum</taxon>
    </lineage>
</organism>
<feature type="compositionally biased region" description="Pro residues" evidence="2">
    <location>
        <begin position="918"/>
        <end position="927"/>
    </location>
</feature>
<feature type="region of interest" description="Disordered" evidence="2">
    <location>
        <begin position="302"/>
        <end position="359"/>
    </location>
</feature>
<feature type="compositionally biased region" description="Polar residues" evidence="2">
    <location>
        <begin position="735"/>
        <end position="753"/>
    </location>
</feature>